<reference evidence="4 5" key="1">
    <citation type="submission" date="2018-12" db="EMBL/GenBank/DDBJ databases">
        <title>The whole draft genome of Streptomyce luteoverticillatus CGMCC 15060.</title>
        <authorList>
            <person name="Feng Z."/>
            <person name="Chen G."/>
            <person name="Zhang J."/>
            <person name="Zhu H."/>
            <person name="Yu X."/>
            <person name="Zhang W."/>
            <person name="Zhang X."/>
        </authorList>
    </citation>
    <scope>NUCLEOTIDE SEQUENCE [LARGE SCALE GENOMIC DNA]</scope>
    <source>
        <strain evidence="4 5">CGMCC 15060</strain>
    </source>
</reference>
<feature type="compositionally biased region" description="Low complexity" evidence="1">
    <location>
        <begin position="26"/>
        <end position="42"/>
    </location>
</feature>
<dbReference type="RefSeq" id="WP_126915824.1">
    <property type="nucleotide sequence ID" value="NZ_CP034587.1"/>
</dbReference>
<dbReference type="InterPro" id="IPR046672">
    <property type="entry name" value="DUF6542"/>
</dbReference>
<feature type="domain" description="DUF6542" evidence="3">
    <location>
        <begin position="53"/>
        <end position="165"/>
    </location>
</feature>
<feature type="transmembrane region" description="Helical" evidence="2">
    <location>
        <begin position="104"/>
        <end position="122"/>
    </location>
</feature>
<name>A0A3Q9G1C3_STRLT</name>
<evidence type="ECO:0000313" key="4">
    <source>
        <dbReference type="EMBL" id="AZQ73308.1"/>
    </source>
</evidence>
<accession>A0A3Q9G1C3</accession>
<dbReference type="Proteomes" id="UP000267900">
    <property type="component" value="Chromosome"/>
</dbReference>
<feature type="region of interest" description="Disordered" evidence="1">
    <location>
        <begin position="1"/>
        <end position="45"/>
    </location>
</feature>
<evidence type="ECO:0000256" key="1">
    <source>
        <dbReference type="SAM" id="MobiDB-lite"/>
    </source>
</evidence>
<gene>
    <name evidence="4" type="ORF">EKH77_20665</name>
</gene>
<keyword evidence="2" id="KW-1133">Transmembrane helix</keyword>
<keyword evidence="5" id="KW-1185">Reference proteome</keyword>
<evidence type="ECO:0000256" key="2">
    <source>
        <dbReference type="SAM" id="Phobius"/>
    </source>
</evidence>
<proteinExistence type="predicted"/>
<evidence type="ECO:0000259" key="3">
    <source>
        <dbReference type="Pfam" id="PF20177"/>
    </source>
</evidence>
<organism evidence="4 5">
    <name type="scientific">Streptomyces luteoverticillatus</name>
    <name type="common">Streptoverticillium luteoverticillatus</name>
    <dbReference type="NCBI Taxonomy" id="66425"/>
    <lineage>
        <taxon>Bacteria</taxon>
        <taxon>Bacillati</taxon>
        <taxon>Actinomycetota</taxon>
        <taxon>Actinomycetes</taxon>
        <taxon>Kitasatosporales</taxon>
        <taxon>Streptomycetaceae</taxon>
        <taxon>Streptomyces</taxon>
    </lineage>
</organism>
<sequence>MEQPSTRIPQGKVRRGSPVPRPAAPPGQRRGATARGPATGRSPSALDRLPAARLTGLGSGLLTALGMLTIGGLDALVGGSPRIYGVFFLLGSAACALWVRPAELMTAPVSVPIAFAVGALPLSDGTGGLGGRVMSLVTLLSLNAGWLYAGTLLATLIALVRRVSLVRLRRRERLRQRQRPSRPPRSPRCSPAERGRPRR</sequence>
<keyword evidence="2" id="KW-0472">Membrane</keyword>
<feature type="transmembrane region" description="Helical" evidence="2">
    <location>
        <begin position="51"/>
        <end position="70"/>
    </location>
</feature>
<dbReference type="Pfam" id="PF20177">
    <property type="entry name" value="DUF6542"/>
    <property type="match status" value="1"/>
</dbReference>
<keyword evidence="2" id="KW-0812">Transmembrane</keyword>
<feature type="transmembrane region" description="Helical" evidence="2">
    <location>
        <begin position="82"/>
        <end position="99"/>
    </location>
</feature>
<dbReference type="AlphaFoldDB" id="A0A3Q9G1C3"/>
<protein>
    <recommendedName>
        <fullName evidence="3">DUF6542 domain-containing protein</fullName>
    </recommendedName>
</protein>
<evidence type="ECO:0000313" key="5">
    <source>
        <dbReference type="Proteomes" id="UP000267900"/>
    </source>
</evidence>
<feature type="transmembrane region" description="Helical" evidence="2">
    <location>
        <begin position="134"/>
        <end position="160"/>
    </location>
</feature>
<feature type="region of interest" description="Disordered" evidence="1">
    <location>
        <begin position="174"/>
        <end position="199"/>
    </location>
</feature>
<dbReference type="EMBL" id="CP034587">
    <property type="protein sequence ID" value="AZQ73308.1"/>
    <property type="molecule type" value="Genomic_DNA"/>
</dbReference>
<dbReference type="OrthoDB" id="4334282at2"/>